<feature type="coiled-coil region" evidence="1">
    <location>
        <begin position="11"/>
        <end position="38"/>
    </location>
</feature>
<evidence type="ECO:0000313" key="2">
    <source>
        <dbReference type="EMBL" id="KAH3708722.1"/>
    </source>
</evidence>
<reference evidence="2" key="2">
    <citation type="submission" date="2020-11" db="EMBL/GenBank/DDBJ databases">
        <authorList>
            <person name="McCartney M.A."/>
            <person name="Auch B."/>
            <person name="Kono T."/>
            <person name="Mallez S."/>
            <person name="Becker A."/>
            <person name="Gohl D.M."/>
            <person name="Silverstein K.A.T."/>
            <person name="Koren S."/>
            <person name="Bechman K.B."/>
            <person name="Herman A."/>
            <person name="Abrahante J.E."/>
            <person name="Garbe J."/>
        </authorList>
    </citation>
    <scope>NUCLEOTIDE SEQUENCE</scope>
    <source>
        <strain evidence="2">Duluth1</strain>
        <tissue evidence="2">Whole animal</tissue>
    </source>
</reference>
<name>A0A9D4BU32_DREPO</name>
<evidence type="ECO:0000313" key="3">
    <source>
        <dbReference type="Proteomes" id="UP000828390"/>
    </source>
</evidence>
<evidence type="ECO:0000256" key="1">
    <source>
        <dbReference type="SAM" id="Coils"/>
    </source>
</evidence>
<keyword evidence="1" id="KW-0175">Coiled coil</keyword>
<dbReference type="Proteomes" id="UP000828390">
    <property type="component" value="Unassembled WGS sequence"/>
</dbReference>
<proteinExistence type="predicted"/>
<sequence length="80" mass="9659">MPFRRQKAGASMQVTKALDEKRQECQKMQAKHLELIQKYVTKLNIRAIQSIKIRMQRYPDHHYVTKHFDTVSTQRYEFCC</sequence>
<protein>
    <submittedName>
        <fullName evidence="2">Uncharacterized protein</fullName>
    </submittedName>
</protein>
<dbReference type="EMBL" id="JAIWYP010000014">
    <property type="protein sequence ID" value="KAH3708722.1"/>
    <property type="molecule type" value="Genomic_DNA"/>
</dbReference>
<comment type="caution">
    <text evidence="2">The sequence shown here is derived from an EMBL/GenBank/DDBJ whole genome shotgun (WGS) entry which is preliminary data.</text>
</comment>
<accession>A0A9D4BU32</accession>
<dbReference type="AlphaFoldDB" id="A0A9D4BU32"/>
<keyword evidence="3" id="KW-1185">Reference proteome</keyword>
<organism evidence="2 3">
    <name type="scientific">Dreissena polymorpha</name>
    <name type="common">Zebra mussel</name>
    <name type="synonym">Mytilus polymorpha</name>
    <dbReference type="NCBI Taxonomy" id="45954"/>
    <lineage>
        <taxon>Eukaryota</taxon>
        <taxon>Metazoa</taxon>
        <taxon>Spiralia</taxon>
        <taxon>Lophotrochozoa</taxon>
        <taxon>Mollusca</taxon>
        <taxon>Bivalvia</taxon>
        <taxon>Autobranchia</taxon>
        <taxon>Heteroconchia</taxon>
        <taxon>Euheterodonta</taxon>
        <taxon>Imparidentia</taxon>
        <taxon>Neoheterodontei</taxon>
        <taxon>Myida</taxon>
        <taxon>Dreissenoidea</taxon>
        <taxon>Dreissenidae</taxon>
        <taxon>Dreissena</taxon>
    </lineage>
</organism>
<gene>
    <name evidence="2" type="ORF">DPMN_068181</name>
</gene>
<reference evidence="2" key="1">
    <citation type="journal article" date="2019" name="bioRxiv">
        <title>The Genome of the Zebra Mussel, Dreissena polymorpha: A Resource for Invasive Species Research.</title>
        <authorList>
            <person name="McCartney M.A."/>
            <person name="Auch B."/>
            <person name="Kono T."/>
            <person name="Mallez S."/>
            <person name="Zhang Y."/>
            <person name="Obille A."/>
            <person name="Becker A."/>
            <person name="Abrahante J.E."/>
            <person name="Garbe J."/>
            <person name="Badalamenti J.P."/>
            <person name="Herman A."/>
            <person name="Mangelson H."/>
            <person name="Liachko I."/>
            <person name="Sullivan S."/>
            <person name="Sone E.D."/>
            <person name="Koren S."/>
            <person name="Silverstein K.A.T."/>
            <person name="Beckman K.B."/>
            <person name="Gohl D.M."/>
        </authorList>
    </citation>
    <scope>NUCLEOTIDE SEQUENCE</scope>
    <source>
        <strain evidence="2">Duluth1</strain>
        <tissue evidence="2">Whole animal</tissue>
    </source>
</reference>